<reference evidence="4" key="2">
    <citation type="submission" date="2012-11" db="EMBL/GenBank/DDBJ databases">
        <authorList>
            <person name="Kuo A."/>
            <person name="Curtis B.A."/>
            <person name="Tanifuji G."/>
            <person name="Burki F."/>
            <person name="Gruber A."/>
            <person name="Irimia M."/>
            <person name="Maruyama S."/>
            <person name="Arias M.C."/>
            <person name="Ball S.G."/>
            <person name="Gile G.H."/>
            <person name="Hirakawa Y."/>
            <person name="Hopkins J.F."/>
            <person name="Rensing S.A."/>
            <person name="Schmutz J."/>
            <person name="Symeonidi A."/>
            <person name="Elias M."/>
            <person name="Eveleigh R.J."/>
            <person name="Herman E.K."/>
            <person name="Klute M.J."/>
            <person name="Nakayama T."/>
            <person name="Obornik M."/>
            <person name="Reyes-Prieto A."/>
            <person name="Armbrust E.V."/>
            <person name="Aves S.J."/>
            <person name="Beiko R.G."/>
            <person name="Coutinho P."/>
            <person name="Dacks J.B."/>
            <person name="Durnford D.G."/>
            <person name="Fast N.M."/>
            <person name="Green B.R."/>
            <person name="Grisdale C."/>
            <person name="Hempe F."/>
            <person name="Henrissat B."/>
            <person name="Hoppner M.P."/>
            <person name="Ishida K.-I."/>
            <person name="Kim E."/>
            <person name="Koreny L."/>
            <person name="Kroth P.G."/>
            <person name="Liu Y."/>
            <person name="Malik S.-B."/>
            <person name="Maier U.G."/>
            <person name="McRose D."/>
            <person name="Mock T."/>
            <person name="Neilson J.A."/>
            <person name="Onodera N.T."/>
            <person name="Poole A.M."/>
            <person name="Pritham E.J."/>
            <person name="Richards T.A."/>
            <person name="Rocap G."/>
            <person name="Roy S.W."/>
            <person name="Sarai C."/>
            <person name="Schaack S."/>
            <person name="Shirato S."/>
            <person name="Slamovits C.H."/>
            <person name="Spencer D.F."/>
            <person name="Suzuki S."/>
            <person name="Worden A.Z."/>
            <person name="Zauner S."/>
            <person name="Barry K."/>
            <person name="Bell C."/>
            <person name="Bharti A.K."/>
            <person name="Crow J.A."/>
            <person name="Grimwood J."/>
            <person name="Kramer R."/>
            <person name="Lindquist E."/>
            <person name="Lucas S."/>
            <person name="Salamov A."/>
            <person name="McFadden G.I."/>
            <person name="Lane C.E."/>
            <person name="Keeling P.J."/>
            <person name="Gray M.W."/>
            <person name="Grigoriev I.V."/>
            <person name="Archibald J.M."/>
        </authorList>
    </citation>
    <scope>NUCLEOTIDE SEQUENCE</scope>
    <source>
        <strain evidence="4">CCMP2712</strain>
    </source>
</reference>
<gene>
    <name evidence="2" type="ORF">GUITHDRAFT_85790</name>
</gene>
<dbReference type="PANTHER" id="PTHR46763:SF1">
    <property type="entry name" value="DYNEIN REGULATORY COMPLEX PROTEIN 8"/>
    <property type="match status" value="1"/>
</dbReference>
<accession>L1JMF2</accession>
<dbReference type="HOGENOM" id="CLU_061288_19_2_1"/>
<evidence type="ECO:0000313" key="3">
    <source>
        <dbReference type="EnsemblProtists" id="EKX49434"/>
    </source>
</evidence>
<dbReference type="RefSeq" id="XP_005836414.1">
    <property type="nucleotide sequence ID" value="XM_005836357.1"/>
</dbReference>
<dbReference type="Proteomes" id="UP000011087">
    <property type="component" value="Unassembled WGS sequence"/>
</dbReference>
<dbReference type="GO" id="GO:0005509">
    <property type="term" value="F:calcium ion binding"/>
    <property type="evidence" value="ECO:0007669"/>
    <property type="project" value="InterPro"/>
</dbReference>
<reference evidence="3" key="3">
    <citation type="submission" date="2016-03" db="UniProtKB">
        <authorList>
            <consortium name="EnsemblProtists"/>
        </authorList>
    </citation>
    <scope>IDENTIFICATION</scope>
</reference>
<dbReference type="AlphaFoldDB" id="L1JMF2"/>
<dbReference type="CDD" id="cd00051">
    <property type="entry name" value="EFh"/>
    <property type="match status" value="1"/>
</dbReference>
<dbReference type="InterPro" id="IPR002048">
    <property type="entry name" value="EF_hand_dom"/>
</dbReference>
<dbReference type="OMA" id="WYEDYAQ"/>
<dbReference type="SMART" id="SM00054">
    <property type="entry name" value="EFh"/>
    <property type="match status" value="2"/>
</dbReference>
<dbReference type="STRING" id="905079.L1JMF2"/>
<protein>
    <recommendedName>
        <fullName evidence="1">EF-hand domain-containing protein</fullName>
    </recommendedName>
</protein>
<keyword evidence="4" id="KW-1185">Reference proteome</keyword>
<dbReference type="EnsemblProtists" id="EKX49434">
    <property type="protein sequence ID" value="EKX49434"/>
    <property type="gene ID" value="GUITHDRAFT_85790"/>
</dbReference>
<organism evidence="2">
    <name type="scientific">Guillardia theta (strain CCMP2712)</name>
    <name type="common">Cryptophyte</name>
    <dbReference type="NCBI Taxonomy" id="905079"/>
    <lineage>
        <taxon>Eukaryota</taxon>
        <taxon>Cryptophyceae</taxon>
        <taxon>Pyrenomonadales</taxon>
        <taxon>Geminigeraceae</taxon>
        <taxon>Guillardia</taxon>
    </lineage>
</organism>
<proteinExistence type="predicted"/>
<dbReference type="FunFam" id="1.10.238.10:FF:000001">
    <property type="entry name" value="Calmodulin 1"/>
    <property type="match status" value="1"/>
</dbReference>
<sequence length="159" mass="18492">MAFAGEDEHAELRKKIKESFQVFDREGRGACDVREVGTIIRSLNIFPTEKQLQRWIHEIEEEEPTGFIVFDKFEALAVRLLTEEAMSHKRNTEDEILMAFQALDVDKKGYLEADELERLITSYGEKFSEEEVKEMIIAAVDPETNKVYYEDYAEMLASE</sequence>
<dbReference type="OrthoDB" id="10260307at2759"/>
<dbReference type="InterPro" id="IPR011992">
    <property type="entry name" value="EF-hand-dom_pair"/>
</dbReference>
<name>L1JMF2_GUITC</name>
<dbReference type="EMBL" id="JH992982">
    <property type="protein sequence ID" value="EKX49434.1"/>
    <property type="molecule type" value="Genomic_DNA"/>
</dbReference>
<dbReference type="eggNOG" id="KOG0027">
    <property type="taxonomic scope" value="Eukaryota"/>
</dbReference>
<evidence type="ECO:0000259" key="1">
    <source>
        <dbReference type="PROSITE" id="PS50222"/>
    </source>
</evidence>
<dbReference type="PROSITE" id="PS50222">
    <property type="entry name" value="EF_HAND_2"/>
    <property type="match status" value="1"/>
</dbReference>
<dbReference type="PANTHER" id="PTHR46763">
    <property type="entry name" value="DYNEIN REGULATORY COMPLEX PROTEIN 8"/>
    <property type="match status" value="1"/>
</dbReference>
<evidence type="ECO:0000313" key="2">
    <source>
        <dbReference type="EMBL" id="EKX49434.1"/>
    </source>
</evidence>
<feature type="domain" description="EF-hand" evidence="1">
    <location>
        <begin position="91"/>
        <end position="126"/>
    </location>
</feature>
<dbReference type="SUPFAM" id="SSF47473">
    <property type="entry name" value="EF-hand"/>
    <property type="match status" value="1"/>
</dbReference>
<dbReference type="Gene3D" id="1.10.238.10">
    <property type="entry name" value="EF-hand"/>
    <property type="match status" value="2"/>
</dbReference>
<reference evidence="2 4" key="1">
    <citation type="journal article" date="2012" name="Nature">
        <title>Algal genomes reveal evolutionary mosaicism and the fate of nucleomorphs.</title>
        <authorList>
            <consortium name="DOE Joint Genome Institute"/>
            <person name="Curtis B.A."/>
            <person name="Tanifuji G."/>
            <person name="Burki F."/>
            <person name="Gruber A."/>
            <person name="Irimia M."/>
            <person name="Maruyama S."/>
            <person name="Arias M.C."/>
            <person name="Ball S.G."/>
            <person name="Gile G.H."/>
            <person name="Hirakawa Y."/>
            <person name="Hopkins J.F."/>
            <person name="Kuo A."/>
            <person name="Rensing S.A."/>
            <person name="Schmutz J."/>
            <person name="Symeonidi A."/>
            <person name="Elias M."/>
            <person name="Eveleigh R.J."/>
            <person name="Herman E.K."/>
            <person name="Klute M.J."/>
            <person name="Nakayama T."/>
            <person name="Obornik M."/>
            <person name="Reyes-Prieto A."/>
            <person name="Armbrust E.V."/>
            <person name="Aves S.J."/>
            <person name="Beiko R.G."/>
            <person name="Coutinho P."/>
            <person name="Dacks J.B."/>
            <person name="Durnford D.G."/>
            <person name="Fast N.M."/>
            <person name="Green B.R."/>
            <person name="Grisdale C.J."/>
            <person name="Hempel F."/>
            <person name="Henrissat B."/>
            <person name="Hoppner M.P."/>
            <person name="Ishida K."/>
            <person name="Kim E."/>
            <person name="Koreny L."/>
            <person name="Kroth P.G."/>
            <person name="Liu Y."/>
            <person name="Malik S.B."/>
            <person name="Maier U.G."/>
            <person name="McRose D."/>
            <person name="Mock T."/>
            <person name="Neilson J.A."/>
            <person name="Onodera N.T."/>
            <person name="Poole A.M."/>
            <person name="Pritham E.J."/>
            <person name="Richards T.A."/>
            <person name="Rocap G."/>
            <person name="Roy S.W."/>
            <person name="Sarai C."/>
            <person name="Schaack S."/>
            <person name="Shirato S."/>
            <person name="Slamovits C.H."/>
            <person name="Spencer D.F."/>
            <person name="Suzuki S."/>
            <person name="Worden A.Z."/>
            <person name="Zauner S."/>
            <person name="Barry K."/>
            <person name="Bell C."/>
            <person name="Bharti A.K."/>
            <person name="Crow J.A."/>
            <person name="Grimwood J."/>
            <person name="Kramer R."/>
            <person name="Lindquist E."/>
            <person name="Lucas S."/>
            <person name="Salamov A."/>
            <person name="McFadden G.I."/>
            <person name="Lane C.E."/>
            <person name="Keeling P.J."/>
            <person name="Gray M.W."/>
            <person name="Grigoriev I.V."/>
            <person name="Archibald J.M."/>
        </authorList>
    </citation>
    <scope>NUCLEOTIDE SEQUENCE</scope>
    <source>
        <strain evidence="2 4">CCMP2712</strain>
    </source>
</reference>
<dbReference type="GeneID" id="17306113"/>
<dbReference type="PaxDb" id="55529-EKX49434"/>
<evidence type="ECO:0000313" key="4">
    <source>
        <dbReference type="Proteomes" id="UP000011087"/>
    </source>
</evidence>
<dbReference type="Pfam" id="PF13499">
    <property type="entry name" value="EF-hand_7"/>
    <property type="match status" value="1"/>
</dbReference>
<dbReference type="KEGG" id="gtt:GUITHDRAFT_85790"/>